<keyword evidence="7 8" id="KW-0472">Membrane</keyword>
<dbReference type="Pfam" id="PF01032">
    <property type="entry name" value="FecCD"/>
    <property type="match status" value="1"/>
</dbReference>
<proteinExistence type="inferred from homology"/>
<dbReference type="SUPFAM" id="SSF81345">
    <property type="entry name" value="ABC transporter involved in vitamin B12 uptake, BtuC"/>
    <property type="match status" value="1"/>
</dbReference>
<evidence type="ECO:0000256" key="1">
    <source>
        <dbReference type="ARBA" id="ARBA00004651"/>
    </source>
</evidence>
<comment type="subcellular location">
    <subcellularLocation>
        <location evidence="1">Cell membrane</location>
        <topology evidence="1">Multi-pass membrane protein</topology>
    </subcellularLocation>
</comment>
<dbReference type="CDD" id="cd06550">
    <property type="entry name" value="TM_ABC_iron-siderophores_like"/>
    <property type="match status" value="1"/>
</dbReference>
<feature type="transmembrane region" description="Helical" evidence="8">
    <location>
        <begin position="165"/>
        <end position="188"/>
    </location>
</feature>
<dbReference type="OrthoDB" id="4455417at2"/>
<feature type="transmembrane region" description="Helical" evidence="8">
    <location>
        <begin position="137"/>
        <end position="159"/>
    </location>
</feature>
<dbReference type="Proteomes" id="UP000279275">
    <property type="component" value="Unassembled WGS sequence"/>
</dbReference>
<evidence type="ECO:0000256" key="3">
    <source>
        <dbReference type="ARBA" id="ARBA00022448"/>
    </source>
</evidence>
<dbReference type="GO" id="GO:0033214">
    <property type="term" value="P:siderophore-iron import into cell"/>
    <property type="evidence" value="ECO:0007669"/>
    <property type="project" value="TreeGrafter"/>
</dbReference>
<dbReference type="PANTHER" id="PTHR30472:SF24">
    <property type="entry name" value="FERRIC ENTEROBACTIN TRANSPORT SYSTEM PERMEASE PROTEIN FEPG"/>
    <property type="match status" value="1"/>
</dbReference>
<dbReference type="GO" id="GO:0022857">
    <property type="term" value="F:transmembrane transporter activity"/>
    <property type="evidence" value="ECO:0007669"/>
    <property type="project" value="InterPro"/>
</dbReference>
<feature type="transmembrane region" description="Helical" evidence="8">
    <location>
        <begin position="299"/>
        <end position="321"/>
    </location>
</feature>
<feature type="transmembrane region" description="Helical" evidence="8">
    <location>
        <begin position="327"/>
        <end position="344"/>
    </location>
</feature>
<sequence length="352" mass="35409">MLRPSGPPSEAGAAVNRVGPLSVRWRPRVVAGLAAGTLLLFLLVCVDLARGDYSIPLPHVVRTLTGSGTRAEHFVIFESRLPRVLTAAVVGVALGLSGSITQSVLRNPLAAPDMLGITAGAGFAATAAVVTGSAGALGVPAAALAGGLVTAGGIYLLAWRNGVDGLRIVLIGIGVNAALTAGIGWLLVQARLTDVVRAEAWLNGSLDETSWDRVVPVVIGVGAAAVLALSRAHALAALRFGADTARSLGVAVHRDQALLLLAAVTAAAFATAAAGLVVFVALAAGQLARRVLRTAGEPLAGSALVGAILLVGSDIVARTLLPRPLPVGVVTAALGAPFLLYLLVRANRKASS</sequence>
<gene>
    <name evidence="9" type="ORF">EBN03_30400</name>
</gene>
<evidence type="ECO:0000256" key="2">
    <source>
        <dbReference type="ARBA" id="ARBA00007935"/>
    </source>
</evidence>
<dbReference type="InterPro" id="IPR000522">
    <property type="entry name" value="ABC_transptr_permease_BtuC"/>
</dbReference>
<keyword evidence="5 8" id="KW-0812">Transmembrane</keyword>
<dbReference type="PANTHER" id="PTHR30472">
    <property type="entry name" value="FERRIC ENTEROBACTIN TRANSPORT SYSTEM PERMEASE PROTEIN"/>
    <property type="match status" value="1"/>
</dbReference>
<feature type="transmembrane region" description="Helical" evidence="8">
    <location>
        <begin position="29"/>
        <end position="49"/>
    </location>
</feature>
<keyword evidence="3" id="KW-0813">Transport</keyword>
<name>A0A3M2KTY3_9NOCA</name>
<protein>
    <submittedName>
        <fullName evidence="9">Iron ABC transporter permease</fullName>
    </submittedName>
</protein>
<dbReference type="AlphaFoldDB" id="A0A3M2KTY3"/>
<dbReference type="Gene3D" id="1.10.3470.10">
    <property type="entry name" value="ABC transporter involved in vitamin B12 uptake, BtuC"/>
    <property type="match status" value="1"/>
</dbReference>
<keyword evidence="10" id="KW-1185">Reference proteome</keyword>
<feature type="transmembrane region" description="Helical" evidence="8">
    <location>
        <begin position="258"/>
        <end position="287"/>
    </location>
</feature>
<dbReference type="InterPro" id="IPR037294">
    <property type="entry name" value="ABC_BtuC-like"/>
</dbReference>
<evidence type="ECO:0000313" key="10">
    <source>
        <dbReference type="Proteomes" id="UP000279275"/>
    </source>
</evidence>
<evidence type="ECO:0000256" key="5">
    <source>
        <dbReference type="ARBA" id="ARBA00022692"/>
    </source>
</evidence>
<organism evidence="9 10">
    <name type="scientific">Nocardia stercoris</name>
    <dbReference type="NCBI Taxonomy" id="2483361"/>
    <lineage>
        <taxon>Bacteria</taxon>
        <taxon>Bacillati</taxon>
        <taxon>Actinomycetota</taxon>
        <taxon>Actinomycetes</taxon>
        <taxon>Mycobacteriales</taxon>
        <taxon>Nocardiaceae</taxon>
        <taxon>Nocardia</taxon>
    </lineage>
</organism>
<evidence type="ECO:0000256" key="8">
    <source>
        <dbReference type="SAM" id="Phobius"/>
    </source>
</evidence>
<evidence type="ECO:0000256" key="7">
    <source>
        <dbReference type="ARBA" id="ARBA00023136"/>
    </source>
</evidence>
<keyword evidence="4" id="KW-1003">Cell membrane</keyword>
<feature type="transmembrane region" description="Helical" evidence="8">
    <location>
        <begin position="84"/>
        <end position="105"/>
    </location>
</feature>
<keyword evidence="6 8" id="KW-1133">Transmembrane helix</keyword>
<evidence type="ECO:0000256" key="4">
    <source>
        <dbReference type="ARBA" id="ARBA00022475"/>
    </source>
</evidence>
<comment type="similarity">
    <text evidence="2">Belongs to the binding-protein-dependent transport system permease family. FecCD subfamily.</text>
</comment>
<dbReference type="GO" id="GO:0005886">
    <property type="term" value="C:plasma membrane"/>
    <property type="evidence" value="ECO:0007669"/>
    <property type="project" value="UniProtKB-SubCell"/>
</dbReference>
<reference evidence="9 10" key="1">
    <citation type="submission" date="2018-10" db="EMBL/GenBank/DDBJ databases">
        <title>Isolation from cow dung.</title>
        <authorList>
            <person name="Ling L."/>
        </authorList>
    </citation>
    <scope>NUCLEOTIDE SEQUENCE [LARGE SCALE GENOMIC DNA]</scope>
    <source>
        <strain evidence="9 10">NEAU-LL90</strain>
    </source>
</reference>
<dbReference type="EMBL" id="RFFH01000022">
    <property type="protein sequence ID" value="RMI28414.1"/>
    <property type="molecule type" value="Genomic_DNA"/>
</dbReference>
<accession>A0A3M2KTY3</accession>
<evidence type="ECO:0000313" key="9">
    <source>
        <dbReference type="EMBL" id="RMI28414.1"/>
    </source>
</evidence>
<evidence type="ECO:0000256" key="6">
    <source>
        <dbReference type="ARBA" id="ARBA00022989"/>
    </source>
</evidence>
<comment type="caution">
    <text evidence="9">The sequence shown here is derived from an EMBL/GenBank/DDBJ whole genome shotgun (WGS) entry which is preliminary data.</text>
</comment>